<accession>A0A1J1HX73</accession>
<dbReference type="EMBL" id="CVRI01000032">
    <property type="protein sequence ID" value="CRK92587.1"/>
    <property type="molecule type" value="Genomic_DNA"/>
</dbReference>
<gene>
    <name evidence="1" type="ORF">CLUMA_CG006161</name>
</gene>
<sequence length="73" mass="8704">MSIFRSETSFLQAFKFTTYLTRKPVRKMYQEKLICRAEIIQLSYELTKQIDNISGAFKAVFRFLSASYTYNRN</sequence>
<dbReference type="AlphaFoldDB" id="A0A1J1HX73"/>
<dbReference type="Proteomes" id="UP000183832">
    <property type="component" value="Unassembled WGS sequence"/>
</dbReference>
<keyword evidence="2" id="KW-1185">Reference proteome</keyword>
<reference evidence="1 2" key="1">
    <citation type="submission" date="2015-04" db="EMBL/GenBank/DDBJ databases">
        <authorList>
            <person name="Syromyatnikov M.Y."/>
            <person name="Popov V.N."/>
        </authorList>
    </citation>
    <scope>NUCLEOTIDE SEQUENCE [LARGE SCALE GENOMIC DNA]</scope>
</reference>
<protein>
    <submittedName>
        <fullName evidence="1">CLUMA_CG006161, isoform A</fullName>
    </submittedName>
</protein>
<name>A0A1J1HX73_9DIPT</name>
<evidence type="ECO:0000313" key="2">
    <source>
        <dbReference type="Proteomes" id="UP000183832"/>
    </source>
</evidence>
<organism evidence="1 2">
    <name type="scientific">Clunio marinus</name>
    <dbReference type="NCBI Taxonomy" id="568069"/>
    <lineage>
        <taxon>Eukaryota</taxon>
        <taxon>Metazoa</taxon>
        <taxon>Ecdysozoa</taxon>
        <taxon>Arthropoda</taxon>
        <taxon>Hexapoda</taxon>
        <taxon>Insecta</taxon>
        <taxon>Pterygota</taxon>
        <taxon>Neoptera</taxon>
        <taxon>Endopterygota</taxon>
        <taxon>Diptera</taxon>
        <taxon>Nematocera</taxon>
        <taxon>Chironomoidea</taxon>
        <taxon>Chironomidae</taxon>
        <taxon>Clunio</taxon>
    </lineage>
</organism>
<evidence type="ECO:0000313" key="1">
    <source>
        <dbReference type="EMBL" id="CRK92587.1"/>
    </source>
</evidence>
<proteinExistence type="predicted"/>